<proteinExistence type="predicted"/>
<name>A0A3B0MY06_THEAN</name>
<feature type="region of interest" description="Disordered" evidence="2">
    <location>
        <begin position="59"/>
        <end position="97"/>
    </location>
</feature>
<evidence type="ECO:0000313" key="3">
    <source>
        <dbReference type="EMBL" id="SVP88713.1"/>
    </source>
</evidence>
<protein>
    <submittedName>
        <fullName evidence="3">Uncharacterized protein</fullName>
    </submittedName>
</protein>
<dbReference type="VEuPathDB" id="PiroplasmaDB:TA20235"/>
<sequence length="187" mass="20690">MKYKRKYENYWNKEKIEKKLQERLQELKNNEIKSKSRIKLLKTKISKLNKALNGKIHIGGQILPNKNKSNKSNKSTNNTHKSNTSTNGTTEGKGANSTAMECTMGKGANSTAMECTMGKGANSTAMECTTTKSTTTKSDTNTKEAPIGAVTEETVTVGASTVTGTVKKKRIKKICYKCKYKIINIIR</sequence>
<evidence type="ECO:0000256" key="1">
    <source>
        <dbReference type="SAM" id="Coils"/>
    </source>
</evidence>
<feature type="compositionally biased region" description="Low complexity" evidence="2">
    <location>
        <begin position="65"/>
        <end position="90"/>
    </location>
</feature>
<reference evidence="3" key="1">
    <citation type="submission" date="2018-07" db="EMBL/GenBank/DDBJ databases">
        <authorList>
            <person name="Quirk P.G."/>
            <person name="Krulwich T.A."/>
        </authorList>
    </citation>
    <scope>NUCLEOTIDE SEQUENCE</scope>
    <source>
        <strain evidence="3">Anand</strain>
    </source>
</reference>
<dbReference type="AlphaFoldDB" id="A0A3B0MY06"/>
<evidence type="ECO:0000313" key="4">
    <source>
        <dbReference type="EMBL" id="SVP89866.1"/>
    </source>
</evidence>
<keyword evidence="1" id="KW-0175">Coiled coil</keyword>
<evidence type="ECO:0000256" key="2">
    <source>
        <dbReference type="SAM" id="MobiDB-lite"/>
    </source>
</evidence>
<dbReference type="EMBL" id="UIVT01000001">
    <property type="protein sequence ID" value="SVP88713.1"/>
    <property type="molecule type" value="Genomic_DNA"/>
</dbReference>
<organism evidence="3">
    <name type="scientific">Theileria annulata</name>
    <dbReference type="NCBI Taxonomy" id="5874"/>
    <lineage>
        <taxon>Eukaryota</taxon>
        <taxon>Sar</taxon>
        <taxon>Alveolata</taxon>
        <taxon>Apicomplexa</taxon>
        <taxon>Aconoidasida</taxon>
        <taxon>Piroplasmida</taxon>
        <taxon>Theileriidae</taxon>
        <taxon>Theileria</taxon>
    </lineage>
</organism>
<feature type="coiled-coil region" evidence="1">
    <location>
        <begin position="10"/>
        <end position="44"/>
    </location>
</feature>
<gene>
    <name evidence="3" type="ORF">TAT_000056900</name>
    <name evidence="4" type="ORF">TAV_000056700</name>
</gene>
<accession>A0A3B0MY06</accession>
<dbReference type="EMBL" id="UIVS01000001">
    <property type="protein sequence ID" value="SVP89866.1"/>
    <property type="molecule type" value="Genomic_DNA"/>
</dbReference>